<evidence type="ECO:0000313" key="2">
    <source>
        <dbReference type="EMBL" id="RAV22311.1"/>
    </source>
</evidence>
<dbReference type="Pfam" id="PF00903">
    <property type="entry name" value="Glyoxalase"/>
    <property type="match status" value="1"/>
</dbReference>
<accession>A0A329MQQ6</accession>
<evidence type="ECO:0000313" key="3">
    <source>
        <dbReference type="Proteomes" id="UP000250369"/>
    </source>
</evidence>
<gene>
    <name evidence="2" type="ORF">DQG23_05015</name>
</gene>
<evidence type="ECO:0000259" key="1">
    <source>
        <dbReference type="PROSITE" id="PS51819"/>
    </source>
</evidence>
<dbReference type="PROSITE" id="PS51819">
    <property type="entry name" value="VOC"/>
    <property type="match status" value="1"/>
</dbReference>
<dbReference type="AlphaFoldDB" id="A0A329MQQ6"/>
<dbReference type="Proteomes" id="UP000250369">
    <property type="component" value="Unassembled WGS sequence"/>
</dbReference>
<feature type="domain" description="VOC" evidence="1">
    <location>
        <begin position="22"/>
        <end position="140"/>
    </location>
</feature>
<dbReference type="InterPro" id="IPR037523">
    <property type="entry name" value="VOC_core"/>
</dbReference>
<name>A0A329MQQ6_9BACL</name>
<dbReference type="EMBL" id="QMFB01000002">
    <property type="protein sequence ID" value="RAV22311.1"/>
    <property type="molecule type" value="Genomic_DNA"/>
</dbReference>
<dbReference type="CDD" id="cd07246">
    <property type="entry name" value="VOC_like"/>
    <property type="match status" value="1"/>
</dbReference>
<dbReference type="InterPro" id="IPR029068">
    <property type="entry name" value="Glyas_Bleomycin-R_OHBP_Dase"/>
</dbReference>
<sequence length="144" mass="16148">MIVLILSQMEGFVMNATWKPEGYRSVTPYLIVNGADRLIEFLKEVFDAELVDRHVDANGDVRHASCRLGDSIVELSGGSNEKFSPMRNALHVYVEDADATYVRALNAGARSLYPPQDHDYGERSGGVEDPFGNHWYIATWAKKE</sequence>
<dbReference type="Gene3D" id="3.30.720.120">
    <property type="match status" value="1"/>
</dbReference>
<reference evidence="2 3" key="1">
    <citation type="journal article" date="2009" name="Int. J. Syst. Evol. Microbiol.">
        <title>Paenibacillus contaminans sp. nov., isolated from a contaminated laboratory plate.</title>
        <authorList>
            <person name="Chou J.H."/>
            <person name="Lee J.H."/>
            <person name="Lin M.C."/>
            <person name="Chang P.S."/>
            <person name="Arun A.B."/>
            <person name="Young C.C."/>
            <person name="Chen W.M."/>
        </authorList>
    </citation>
    <scope>NUCLEOTIDE SEQUENCE [LARGE SCALE GENOMIC DNA]</scope>
    <source>
        <strain evidence="2 3">CKOBP-6</strain>
    </source>
</reference>
<organism evidence="2 3">
    <name type="scientific">Paenibacillus contaminans</name>
    <dbReference type="NCBI Taxonomy" id="450362"/>
    <lineage>
        <taxon>Bacteria</taxon>
        <taxon>Bacillati</taxon>
        <taxon>Bacillota</taxon>
        <taxon>Bacilli</taxon>
        <taxon>Bacillales</taxon>
        <taxon>Paenibacillaceae</taxon>
        <taxon>Paenibacillus</taxon>
    </lineage>
</organism>
<comment type="caution">
    <text evidence="2">The sequence shown here is derived from an EMBL/GenBank/DDBJ whole genome shotgun (WGS) entry which is preliminary data.</text>
</comment>
<proteinExistence type="predicted"/>
<dbReference type="SUPFAM" id="SSF54593">
    <property type="entry name" value="Glyoxalase/Bleomycin resistance protein/Dihydroxybiphenyl dioxygenase"/>
    <property type="match status" value="1"/>
</dbReference>
<dbReference type="PANTHER" id="PTHR34109:SF1">
    <property type="entry name" value="VOC DOMAIN-CONTAINING PROTEIN"/>
    <property type="match status" value="1"/>
</dbReference>
<protein>
    <submittedName>
        <fullName evidence="2">VOC family protein</fullName>
    </submittedName>
</protein>
<dbReference type="Gene3D" id="3.30.720.110">
    <property type="match status" value="1"/>
</dbReference>
<dbReference type="InterPro" id="IPR004360">
    <property type="entry name" value="Glyas_Fos-R_dOase_dom"/>
</dbReference>
<keyword evidence="3" id="KW-1185">Reference proteome</keyword>
<dbReference type="PANTHER" id="PTHR34109">
    <property type="entry name" value="BNAUNNG04460D PROTEIN-RELATED"/>
    <property type="match status" value="1"/>
</dbReference>